<gene>
    <name evidence="4" type="ORF">QBC34DRAFT_460876</name>
</gene>
<dbReference type="Proteomes" id="UP001321760">
    <property type="component" value="Unassembled WGS sequence"/>
</dbReference>
<protein>
    <submittedName>
        <fullName evidence="4">Nacht nucleoside triphosphatase</fullName>
    </submittedName>
</protein>
<dbReference type="InterPro" id="IPR027417">
    <property type="entry name" value="P-loop_NTPase"/>
</dbReference>
<evidence type="ECO:0000313" key="4">
    <source>
        <dbReference type="EMBL" id="KAK4450455.1"/>
    </source>
</evidence>
<evidence type="ECO:0000313" key="5">
    <source>
        <dbReference type="Proteomes" id="UP001321760"/>
    </source>
</evidence>
<dbReference type="InterPro" id="IPR056693">
    <property type="entry name" value="DUF7791"/>
</dbReference>
<dbReference type="SUPFAM" id="SSF52540">
    <property type="entry name" value="P-loop containing nucleoside triphosphate hydrolases"/>
    <property type="match status" value="1"/>
</dbReference>
<proteinExistence type="predicted"/>
<evidence type="ECO:0000259" key="3">
    <source>
        <dbReference type="Pfam" id="PF25053"/>
    </source>
</evidence>
<sequence length="1076" mass="120162">MEALAALGVAASAVQFATFASNLISSAAEIHGSASGTTEHALSMETVYSQLSELASALSAATTSDCLSAASRPPPPDQQSNASAANLKTIQVLSQQCGQDCRRLLGVVAKLKSQPGAGSRRRWESFRIALRSLWKRKDIQDLEYRLSNTQTTLILCVVKLTADWHASHQEQLECLRNDSLLLRSDHHARLEDIAKDLSLIGKDVSFLRKSIESGTRLDALRRKMVRVEECSDDVARQQAILQSLTFPARPVRHESLSQAHNKTYQWVFAEPGTEARRWSQGKFLRWLQDGRGIFWVSGKAGSGKSTLVKFVADDRRTLAALRHWAGPTDVVIVSHYFWAAGSAMQRSQQGLLQTLLFEIFRQFPGLTKSACPNRCTGALDSLPSTWCIPELHDALRRVAEVPMSESGASRPDPSRPSFKFCVFIDGADEYDGDHLELCDAIKELSHSAHFKFCISSRPWNVFEDAFGGDEAQKISLHELTREDIRRYAESRLQQHPRWNRIESSGMAEECQRLLDQITERSSGVFLWVVLVANLLREGLTNDDSLSDLRKRLESFPIELEEFFRSMLDSVEPFYREKMATTLRIATYAKEPLHWTLYRFHDMEYEDLEYALHLPPESIPETTVKEMEARTTRRLNGRTRGLLEVNASGEVNVLHRTVMDFLKTREMADFLVHSSPSWFMPECSVLKAYTTALRVQSWPGSISLTKSGPAHYRPAAESLSISSAFSNKSFVLFIRNILLTARELENHPDITPPTHHALLDEVDAILGRLSQDGAPLVFRNTAGGEFFREMVVDAELVGYLDKKLTGDPHYLDCLFTPRILFLLMAFQGYEAQSELPRYSPRPNIFCMAQIAMKSNVCREELSSDAIVQGELGTSWELFVSHAFKDEALFSSVLNSGAIPLLLKHGANPQARWDLGPCHVWEMFLDGAFSHRLKPPDHHAYLQTLSAFIATGKLPAPKEMGERTKEFFDKLIGRPCVGKASLLEGVLDRLLPLLHPLGGQDGHIWTAIKEGLPPDIVAGLISRHGEGEEDSEWMEVILLPGEGKADASQGDSILGSSLQPLVASFSSKITLAKRLAGL</sequence>
<dbReference type="Pfam" id="PF25053">
    <property type="entry name" value="DUF7791"/>
    <property type="match status" value="1"/>
</dbReference>
<dbReference type="Pfam" id="PF24883">
    <property type="entry name" value="NPHP3_N"/>
    <property type="match status" value="1"/>
</dbReference>
<organism evidence="4 5">
    <name type="scientific">Podospora aff. communis PSN243</name>
    <dbReference type="NCBI Taxonomy" id="3040156"/>
    <lineage>
        <taxon>Eukaryota</taxon>
        <taxon>Fungi</taxon>
        <taxon>Dikarya</taxon>
        <taxon>Ascomycota</taxon>
        <taxon>Pezizomycotina</taxon>
        <taxon>Sordariomycetes</taxon>
        <taxon>Sordariomycetidae</taxon>
        <taxon>Sordariales</taxon>
        <taxon>Podosporaceae</taxon>
        <taxon>Podospora</taxon>
    </lineage>
</organism>
<comment type="caution">
    <text evidence="4">The sequence shown here is derived from an EMBL/GenBank/DDBJ whole genome shotgun (WGS) entry which is preliminary data.</text>
</comment>
<feature type="domain" description="DUF7791" evidence="3">
    <location>
        <begin position="569"/>
        <end position="691"/>
    </location>
</feature>
<reference evidence="4" key="2">
    <citation type="submission" date="2023-05" db="EMBL/GenBank/DDBJ databases">
        <authorList>
            <consortium name="Lawrence Berkeley National Laboratory"/>
            <person name="Steindorff A."/>
            <person name="Hensen N."/>
            <person name="Bonometti L."/>
            <person name="Westerberg I."/>
            <person name="Brannstrom I.O."/>
            <person name="Guillou S."/>
            <person name="Cros-Aarteil S."/>
            <person name="Calhoun S."/>
            <person name="Haridas S."/>
            <person name="Kuo A."/>
            <person name="Mondo S."/>
            <person name="Pangilinan J."/>
            <person name="Riley R."/>
            <person name="Labutti K."/>
            <person name="Andreopoulos B."/>
            <person name="Lipzen A."/>
            <person name="Chen C."/>
            <person name="Yanf M."/>
            <person name="Daum C."/>
            <person name="Ng V."/>
            <person name="Clum A."/>
            <person name="Ohm R."/>
            <person name="Martin F."/>
            <person name="Silar P."/>
            <person name="Natvig D."/>
            <person name="Lalanne C."/>
            <person name="Gautier V."/>
            <person name="Ament-Velasquez S.L."/>
            <person name="Kruys A."/>
            <person name="Hutchinson M.I."/>
            <person name="Powell A.J."/>
            <person name="Barry K."/>
            <person name="Miller A.N."/>
            <person name="Grigoriev I.V."/>
            <person name="Debuchy R."/>
            <person name="Gladieux P."/>
            <person name="Thoren M.H."/>
            <person name="Johannesson H."/>
        </authorList>
    </citation>
    <scope>NUCLEOTIDE SEQUENCE</scope>
    <source>
        <strain evidence="4">PSN243</strain>
    </source>
</reference>
<evidence type="ECO:0000259" key="2">
    <source>
        <dbReference type="Pfam" id="PF24883"/>
    </source>
</evidence>
<dbReference type="InterPro" id="IPR056884">
    <property type="entry name" value="NPHP3-like_N"/>
</dbReference>
<name>A0AAV9GSD6_9PEZI</name>
<dbReference type="AlphaFoldDB" id="A0AAV9GSD6"/>
<evidence type="ECO:0000256" key="1">
    <source>
        <dbReference type="ARBA" id="ARBA00022737"/>
    </source>
</evidence>
<feature type="domain" description="Nephrocystin 3-like N-terminal" evidence="2">
    <location>
        <begin position="280"/>
        <end position="457"/>
    </location>
</feature>
<keyword evidence="5" id="KW-1185">Reference proteome</keyword>
<reference evidence="4" key="1">
    <citation type="journal article" date="2023" name="Mol. Phylogenet. Evol.">
        <title>Genome-scale phylogeny and comparative genomics of the fungal order Sordariales.</title>
        <authorList>
            <person name="Hensen N."/>
            <person name="Bonometti L."/>
            <person name="Westerberg I."/>
            <person name="Brannstrom I.O."/>
            <person name="Guillou S."/>
            <person name="Cros-Aarteil S."/>
            <person name="Calhoun S."/>
            <person name="Haridas S."/>
            <person name="Kuo A."/>
            <person name="Mondo S."/>
            <person name="Pangilinan J."/>
            <person name="Riley R."/>
            <person name="LaButti K."/>
            <person name="Andreopoulos B."/>
            <person name="Lipzen A."/>
            <person name="Chen C."/>
            <person name="Yan M."/>
            <person name="Daum C."/>
            <person name="Ng V."/>
            <person name="Clum A."/>
            <person name="Steindorff A."/>
            <person name="Ohm R.A."/>
            <person name="Martin F."/>
            <person name="Silar P."/>
            <person name="Natvig D.O."/>
            <person name="Lalanne C."/>
            <person name="Gautier V."/>
            <person name="Ament-Velasquez S.L."/>
            <person name="Kruys A."/>
            <person name="Hutchinson M.I."/>
            <person name="Powell A.J."/>
            <person name="Barry K."/>
            <person name="Miller A.N."/>
            <person name="Grigoriev I.V."/>
            <person name="Debuchy R."/>
            <person name="Gladieux P."/>
            <person name="Hiltunen Thoren M."/>
            <person name="Johannesson H."/>
        </authorList>
    </citation>
    <scope>NUCLEOTIDE SEQUENCE</scope>
    <source>
        <strain evidence="4">PSN243</strain>
    </source>
</reference>
<dbReference type="EMBL" id="MU865932">
    <property type="protein sequence ID" value="KAK4450455.1"/>
    <property type="molecule type" value="Genomic_DNA"/>
</dbReference>
<accession>A0AAV9GSD6</accession>
<dbReference type="PANTHER" id="PTHR10039">
    <property type="entry name" value="AMELOGENIN"/>
    <property type="match status" value="1"/>
</dbReference>
<keyword evidence="1" id="KW-0677">Repeat</keyword>
<dbReference type="PANTHER" id="PTHR10039:SF5">
    <property type="entry name" value="NACHT DOMAIN-CONTAINING PROTEIN"/>
    <property type="match status" value="1"/>
</dbReference>